<protein>
    <submittedName>
        <fullName evidence="2">Uncharacterized protein</fullName>
    </submittedName>
</protein>
<feature type="compositionally biased region" description="Basic and acidic residues" evidence="1">
    <location>
        <begin position="40"/>
        <end position="86"/>
    </location>
</feature>
<reference evidence="2" key="2">
    <citation type="journal article" date="2022" name="Proc. Natl. Acad. Sci. U.S.A.">
        <title>Diploid-dominant life cycles characterize the early evolution of Fungi.</title>
        <authorList>
            <person name="Amses K.R."/>
            <person name="Simmons D.R."/>
            <person name="Longcore J.E."/>
            <person name="Mondo S.J."/>
            <person name="Seto K."/>
            <person name="Jeronimo G.H."/>
            <person name="Bonds A.E."/>
            <person name="Quandt C.A."/>
            <person name="Davis W.J."/>
            <person name="Chang Y."/>
            <person name="Federici B.A."/>
            <person name="Kuo A."/>
            <person name="LaButti K."/>
            <person name="Pangilinan J."/>
            <person name="Andreopoulos W."/>
            <person name="Tritt A."/>
            <person name="Riley R."/>
            <person name="Hundley H."/>
            <person name="Johnson J."/>
            <person name="Lipzen A."/>
            <person name="Barry K."/>
            <person name="Lang B.F."/>
            <person name="Cuomo C.A."/>
            <person name="Buchler N.E."/>
            <person name="Grigoriev I.V."/>
            <person name="Spatafora J.W."/>
            <person name="Stajich J.E."/>
            <person name="James T.Y."/>
        </authorList>
    </citation>
    <scope>NUCLEOTIDE SEQUENCE</scope>
    <source>
        <strain evidence="2">AG</strain>
    </source>
</reference>
<dbReference type="Proteomes" id="UP001206595">
    <property type="component" value="Unassembled WGS sequence"/>
</dbReference>
<feature type="compositionally biased region" description="Basic and acidic residues" evidence="1">
    <location>
        <begin position="1"/>
        <end position="12"/>
    </location>
</feature>
<name>A0AAD5EH61_UMBRA</name>
<evidence type="ECO:0000313" key="3">
    <source>
        <dbReference type="Proteomes" id="UP001206595"/>
    </source>
</evidence>
<sequence length="119" mass="14065">MDPASRDYDWQDKNTFIAEQQGPSLDGAEDIQQATQIETVNDRDAVNSRSNSDRRDSKSDKQSHTRRSSSDKRRSRRDSRSPERDHHSHRRSKHRRRSSPDDNHHVKLFYRMTPLISHN</sequence>
<dbReference type="EMBL" id="MU620895">
    <property type="protein sequence ID" value="KAI8583628.1"/>
    <property type="molecule type" value="Genomic_DNA"/>
</dbReference>
<organism evidence="2 3">
    <name type="scientific">Umbelopsis ramanniana AG</name>
    <dbReference type="NCBI Taxonomy" id="1314678"/>
    <lineage>
        <taxon>Eukaryota</taxon>
        <taxon>Fungi</taxon>
        <taxon>Fungi incertae sedis</taxon>
        <taxon>Mucoromycota</taxon>
        <taxon>Mucoromycotina</taxon>
        <taxon>Umbelopsidomycetes</taxon>
        <taxon>Umbelopsidales</taxon>
        <taxon>Umbelopsidaceae</taxon>
        <taxon>Umbelopsis</taxon>
    </lineage>
</organism>
<feature type="compositionally biased region" description="Polar residues" evidence="1">
    <location>
        <begin position="13"/>
        <end position="23"/>
    </location>
</feature>
<evidence type="ECO:0000313" key="2">
    <source>
        <dbReference type="EMBL" id="KAI8583628.1"/>
    </source>
</evidence>
<evidence type="ECO:0000256" key="1">
    <source>
        <dbReference type="SAM" id="MobiDB-lite"/>
    </source>
</evidence>
<dbReference type="AlphaFoldDB" id="A0AAD5EH61"/>
<feature type="region of interest" description="Disordered" evidence="1">
    <location>
        <begin position="1"/>
        <end position="119"/>
    </location>
</feature>
<feature type="compositionally biased region" description="Basic residues" evidence="1">
    <location>
        <begin position="87"/>
        <end position="97"/>
    </location>
</feature>
<dbReference type="RefSeq" id="XP_051448632.1">
    <property type="nucleotide sequence ID" value="XM_051585835.1"/>
</dbReference>
<proteinExistence type="predicted"/>
<dbReference type="GeneID" id="75911183"/>
<comment type="caution">
    <text evidence="2">The sequence shown here is derived from an EMBL/GenBank/DDBJ whole genome shotgun (WGS) entry which is preliminary data.</text>
</comment>
<gene>
    <name evidence="2" type="ORF">K450DRAFT_222038</name>
</gene>
<reference evidence="2" key="1">
    <citation type="submission" date="2021-06" db="EMBL/GenBank/DDBJ databases">
        <authorList>
            <consortium name="DOE Joint Genome Institute"/>
            <person name="Mondo S.J."/>
            <person name="Amses K.R."/>
            <person name="Simmons D.R."/>
            <person name="Longcore J.E."/>
            <person name="Seto K."/>
            <person name="Alves G.H."/>
            <person name="Bonds A.E."/>
            <person name="Quandt C.A."/>
            <person name="Davis W.J."/>
            <person name="Chang Y."/>
            <person name="Letcher P.M."/>
            <person name="Powell M.J."/>
            <person name="Kuo A."/>
            <person name="Labutti K."/>
            <person name="Pangilinan J."/>
            <person name="Andreopoulos W."/>
            <person name="Tritt A."/>
            <person name="Riley R."/>
            <person name="Hundley H."/>
            <person name="Johnson J."/>
            <person name="Lipzen A."/>
            <person name="Barry K."/>
            <person name="Berbee M.L."/>
            <person name="Buchler N.E."/>
            <person name="Grigoriev I.V."/>
            <person name="Spatafora J.W."/>
            <person name="Stajich J.E."/>
            <person name="James T.Y."/>
        </authorList>
    </citation>
    <scope>NUCLEOTIDE SEQUENCE</scope>
    <source>
        <strain evidence="2">AG</strain>
    </source>
</reference>
<keyword evidence="3" id="KW-1185">Reference proteome</keyword>
<accession>A0AAD5EH61</accession>